<dbReference type="RefSeq" id="WP_119746716.1">
    <property type="nucleotide sequence ID" value="NZ_QVRA01000009.1"/>
</dbReference>
<accession>A0A418YSB5</accession>
<evidence type="ECO:0000259" key="1">
    <source>
        <dbReference type="Pfam" id="PF22691"/>
    </source>
</evidence>
<organism evidence="2 3">
    <name type="scientific">Sphingobium terrigena</name>
    <dbReference type="NCBI Taxonomy" id="2304063"/>
    <lineage>
        <taxon>Bacteria</taxon>
        <taxon>Pseudomonadati</taxon>
        <taxon>Pseudomonadota</taxon>
        <taxon>Alphaproteobacteria</taxon>
        <taxon>Sphingomonadales</taxon>
        <taxon>Sphingomonadaceae</taxon>
        <taxon>Sphingobium</taxon>
    </lineage>
</organism>
<gene>
    <name evidence="2" type="ORF">D0Z70_12120</name>
</gene>
<name>A0A418YSB5_9SPHN</name>
<dbReference type="AlphaFoldDB" id="A0A418YSB5"/>
<dbReference type="SUPFAM" id="SSF53901">
    <property type="entry name" value="Thiolase-like"/>
    <property type="match status" value="2"/>
</dbReference>
<sequence>MIMAQPEAYITGIGMSDVGVRLTRSPLLLTVDAVREAIADAGLTLDQIDGVATYPGKMPSFLGFSPVSSDDLIEVLGLKTRWHIGAAESTAQLGAIIEAANAVKAGLARHVICFRTVYEAAAMARPEEFPPMERRKDVSGNSQWVSPFGAFSAANWTAQYAMRHMKRYGLTREQLAQVALNDHANAAINPRALVKKPLTMDDYMSARMISTPFCLYDCDRFTDASTVVIVSAGEALGDVKATPIRIAASAGSVERYSWDQAEWAGAYPTGRDLWRNTDYTVKDVDTVQLYDGFAFQPITWLEGLGFCDVGEGGQFLEGGTRIARDGALPMNTGGGQLGWGRLHGFGFAYEAVVQLRGEGGARQIGGDPRVAIATSGGGPMAAALLLAKD</sequence>
<feature type="domain" description="Thiolase C-terminal" evidence="1">
    <location>
        <begin position="272"/>
        <end position="383"/>
    </location>
</feature>
<dbReference type="CDD" id="cd00829">
    <property type="entry name" value="SCP-x_thiolase"/>
    <property type="match status" value="1"/>
</dbReference>
<keyword evidence="3" id="KW-1185">Reference proteome</keyword>
<dbReference type="OrthoDB" id="9790314at2"/>
<evidence type="ECO:0000313" key="3">
    <source>
        <dbReference type="Proteomes" id="UP000283469"/>
    </source>
</evidence>
<dbReference type="PIRSF" id="PIRSF000429">
    <property type="entry name" value="Ac-CoA_Ac_transf"/>
    <property type="match status" value="1"/>
</dbReference>
<dbReference type="InterPro" id="IPR016039">
    <property type="entry name" value="Thiolase-like"/>
</dbReference>
<dbReference type="InterPro" id="IPR055140">
    <property type="entry name" value="Thiolase_C_2"/>
</dbReference>
<comment type="caution">
    <text evidence="2">The sequence shown here is derived from an EMBL/GenBank/DDBJ whole genome shotgun (WGS) entry which is preliminary data.</text>
</comment>
<evidence type="ECO:0000313" key="2">
    <source>
        <dbReference type="EMBL" id="RJG54634.1"/>
    </source>
</evidence>
<proteinExistence type="predicted"/>
<dbReference type="Pfam" id="PF22691">
    <property type="entry name" value="Thiolase_C_1"/>
    <property type="match status" value="1"/>
</dbReference>
<dbReference type="PANTHER" id="PTHR42870">
    <property type="entry name" value="ACETYL-COA C-ACETYLTRANSFERASE"/>
    <property type="match status" value="1"/>
</dbReference>
<dbReference type="PANTHER" id="PTHR42870:SF1">
    <property type="entry name" value="NON-SPECIFIC LIPID-TRANSFER PROTEIN-LIKE 2"/>
    <property type="match status" value="1"/>
</dbReference>
<dbReference type="Proteomes" id="UP000283469">
    <property type="component" value="Unassembled WGS sequence"/>
</dbReference>
<dbReference type="InterPro" id="IPR002155">
    <property type="entry name" value="Thiolase"/>
</dbReference>
<reference evidence="2 3" key="1">
    <citation type="submission" date="2018-08" db="EMBL/GenBank/DDBJ databases">
        <title>Sphingobium sp. EO9.</title>
        <authorList>
            <person name="Park Y."/>
            <person name="Kim K.H."/>
            <person name="Jeon C.O."/>
        </authorList>
    </citation>
    <scope>NUCLEOTIDE SEQUENCE [LARGE SCALE GENOMIC DNA]</scope>
    <source>
        <strain evidence="2 3">EO9</strain>
    </source>
</reference>
<dbReference type="Gene3D" id="3.40.47.10">
    <property type="match status" value="1"/>
</dbReference>
<dbReference type="GO" id="GO:0003988">
    <property type="term" value="F:acetyl-CoA C-acyltransferase activity"/>
    <property type="evidence" value="ECO:0007669"/>
    <property type="project" value="UniProtKB-ARBA"/>
</dbReference>
<protein>
    <submittedName>
        <fullName evidence="2">Thiolase family protein</fullName>
    </submittedName>
</protein>
<dbReference type="EMBL" id="QVRA01000009">
    <property type="protein sequence ID" value="RJG54634.1"/>
    <property type="molecule type" value="Genomic_DNA"/>
</dbReference>